<reference evidence="1" key="1">
    <citation type="journal article" date="2012" name="PLoS ONE">
        <title>Gene sets for utilization of primary and secondary nutrition supplies in the distal gut of endangered iberian lynx.</title>
        <authorList>
            <person name="Alcaide M."/>
            <person name="Messina E."/>
            <person name="Richter M."/>
            <person name="Bargiela R."/>
            <person name="Peplies J."/>
            <person name="Huws S.A."/>
            <person name="Newbold C.J."/>
            <person name="Golyshin P.N."/>
            <person name="Simon M.A."/>
            <person name="Lopez G."/>
            <person name="Yakimov M.M."/>
            <person name="Ferrer M."/>
        </authorList>
    </citation>
    <scope>NUCLEOTIDE SEQUENCE</scope>
</reference>
<dbReference type="AlphaFoldDB" id="J9FQB3"/>
<accession>J9FQB3</accession>
<sequence length="139" mass="16397">MMKKQKFHKQKIHKQKNQSIKVRLTDEEMSYYRQQASSYTSMSHYVRSAMKEYSNPDLKLQHELIVQVCEFYQKVNNELAWAGSNLNQAMKRTNELAAAHILSSYYVLEVLEPVIMELRNTINQMKEHLDALVCRATKL</sequence>
<organism evidence="1">
    <name type="scientific">gut metagenome</name>
    <dbReference type="NCBI Taxonomy" id="749906"/>
    <lineage>
        <taxon>unclassified sequences</taxon>
        <taxon>metagenomes</taxon>
        <taxon>organismal metagenomes</taxon>
    </lineage>
</organism>
<name>J9FQB3_9ZZZZ</name>
<gene>
    <name evidence="1" type="ORF">EVA_14769</name>
</gene>
<evidence type="ECO:0008006" key="2">
    <source>
        <dbReference type="Google" id="ProtNLM"/>
    </source>
</evidence>
<dbReference type="EMBL" id="AMCI01004928">
    <property type="protein sequence ID" value="EJW97126.1"/>
    <property type="molecule type" value="Genomic_DNA"/>
</dbReference>
<proteinExistence type="predicted"/>
<protein>
    <recommendedName>
        <fullName evidence="2">Mobilization protein</fullName>
    </recommendedName>
</protein>
<evidence type="ECO:0000313" key="1">
    <source>
        <dbReference type="EMBL" id="EJW97126.1"/>
    </source>
</evidence>
<comment type="caution">
    <text evidence="1">The sequence shown here is derived from an EMBL/GenBank/DDBJ whole genome shotgun (WGS) entry which is preliminary data.</text>
</comment>